<name>A0A6N9Z4U8_9BIFI</name>
<dbReference type="AlphaFoldDB" id="A0A6N9Z4U8"/>
<gene>
    <name evidence="1" type="ORF">GFD25_06515</name>
</gene>
<dbReference type="RefSeq" id="WP_163231144.1">
    <property type="nucleotide sequence ID" value="NZ_WHZW01000012.1"/>
</dbReference>
<keyword evidence="2" id="KW-1185">Reference proteome</keyword>
<protein>
    <submittedName>
        <fullName evidence="1">Uncharacterized protein</fullName>
    </submittedName>
</protein>
<evidence type="ECO:0000313" key="1">
    <source>
        <dbReference type="EMBL" id="NEG89642.1"/>
    </source>
</evidence>
<proteinExistence type="predicted"/>
<reference evidence="1 2" key="1">
    <citation type="submission" date="2019-10" db="EMBL/GenBank/DDBJ databases">
        <title>Bifidobacterium from non-human primates.</title>
        <authorList>
            <person name="Modesto M."/>
        </authorList>
    </citation>
    <scope>NUCLEOTIDE SEQUENCE [LARGE SCALE GENOMIC DNA]</scope>
    <source>
        <strain evidence="1 2">TRE17</strain>
    </source>
</reference>
<sequence>MRLGTIDLIRKIGLEPNDVVLIRHSTEITEKYVNRGFVDQCTAIMNPKDRKYCQNHRYWMVFAGEGSITRLVALYRMDGRTTLEKGMLPDDYPIDESEYGKSDFFILERLDLLTEYENRDRVCCSDGGVGIVRGF</sequence>
<dbReference type="Proteomes" id="UP000469194">
    <property type="component" value="Unassembled WGS sequence"/>
</dbReference>
<accession>A0A6N9Z4U8</accession>
<organism evidence="1 2">
    <name type="scientific">Bifidobacterium aerophilum</name>
    <dbReference type="NCBI Taxonomy" id="1798155"/>
    <lineage>
        <taxon>Bacteria</taxon>
        <taxon>Bacillati</taxon>
        <taxon>Actinomycetota</taxon>
        <taxon>Actinomycetes</taxon>
        <taxon>Bifidobacteriales</taxon>
        <taxon>Bifidobacteriaceae</taxon>
        <taxon>Bifidobacterium</taxon>
    </lineage>
</organism>
<evidence type="ECO:0000313" key="2">
    <source>
        <dbReference type="Proteomes" id="UP000469194"/>
    </source>
</evidence>
<comment type="caution">
    <text evidence="1">The sequence shown here is derived from an EMBL/GenBank/DDBJ whole genome shotgun (WGS) entry which is preliminary data.</text>
</comment>
<dbReference type="EMBL" id="WHZW01000012">
    <property type="protein sequence ID" value="NEG89642.1"/>
    <property type="molecule type" value="Genomic_DNA"/>
</dbReference>